<proteinExistence type="predicted"/>
<evidence type="ECO:0000313" key="2">
    <source>
        <dbReference type="Proteomes" id="UP001595799"/>
    </source>
</evidence>
<dbReference type="Proteomes" id="UP001595799">
    <property type="component" value="Unassembled WGS sequence"/>
</dbReference>
<accession>A0ABV8UI37</accession>
<keyword evidence="2" id="KW-1185">Reference proteome</keyword>
<reference evidence="2" key="1">
    <citation type="journal article" date="2019" name="Int. J. Syst. Evol. Microbiol.">
        <title>The Global Catalogue of Microorganisms (GCM) 10K type strain sequencing project: providing services to taxonomists for standard genome sequencing and annotation.</title>
        <authorList>
            <consortium name="The Broad Institute Genomics Platform"/>
            <consortium name="The Broad Institute Genome Sequencing Center for Infectious Disease"/>
            <person name="Wu L."/>
            <person name="Ma J."/>
        </authorList>
    </citation>
    <scope>NUCLEOTIDE SEQUENCE [LARGE SCALE GENOMIC DNA]</scope>
    <source>
        <strain evidence="2">CECT 8472</strain>
    </source>
</reference>
<dbReference type="EMBL" id="JBHSCW010000003">
    <property type="protein sequence ID" value="MFC4350870.1"/>
    <property type="molecule type" value="Genomic_DNA"/>
</dbReference>
<dbReference type="InterPro" id="IPR036249">
    <property type="entry name" value="Thioredoxin-like_sf"/>
</dbReference>
<protein>
    <submittedName>
        <fullName evidence="1">SCO family protein</fullName>
    </submittedName>
</protein>
<gene>
    <name evidence="1" type="ORF">ACFOW6_04860</name>
</gene>
<organism evidence="1 2">
    <name type="scientific">Fodinicurvata halophila</name>
    <dbReference type="NCBI Taxonomy" id="1419723"/>
    <lineage>
        <taxon>Bacteria</taxon>
        <taxon>Pseudomonadati</taxon>
        <taxon>Pseudomonadota</taxon>
        <taxon>Alphaproteobacteria</taxon>
        <taxon>Rhodospirillales</taxon>
        <taxon>Rhodovibrionaceae</taxon>
        <taxon>Fodinicurvata</taxon>
    </lineage>
</organism>
<sequence length="114" mass="13098">MNDTADVLRDYGPAHGLDSVNWTFLSTTPDQSEDATRQLAQAYGHKFQKTEDGYQTHSVVTHVIDRDGRWRGNFHGLRFGPTNLVMFINALVNDIATPHDHGEQTWWERVKELF</sequence>
<dbReference type="SUPFAM" id="SSF52833">
    <property type="entry name" value="Thioredoxin-like"/>
    <property type="match status" value="1"/>
</dbReference>
<evidence type="ECO:0000313" key="1">
    <source>
        <dbReference type="EMBL" id="MFC4350870.1"/>
    </source>
</evidence>
<dbReference type="Gene3D" id="3.40.30.10">
    <property type="entry name" value="Glutaredoxin"/>
    <property type="match status" value="1"/>
</dbReference>
<dbReference type="RefSeq" id="WP_382421215.1">
    <property type="nucleotide sequence ID" value="NZ_JBHSCW010000003.1"/>
</dbReference>
<comment type="caution">
    <text evidence="1">The sequence shown here is derived from an EMBL/GenBank/DDBJ whole genome shotgun (WGS) entry which is preliminary data.</text>
</comment>
<name>A0ABV8UI37_9PROT</name>